<accession>A0A4D6LXZ6</accession>
<name>A0A4D6LXZ6_VIGUN</name>
<evidence type="ECO:0000313" key="2">
    <source>
        <dbReference type="Proteomes" id="UP000501690"/>
    </source>
</evidence>
<dbReference type="AlphaFoldDB" id="A0A4D6LXZ6"/>
<evidence type="ECO:0000313" key="1">
    <source>
        <dbReference type="EMBL" id="QCD93231.1"/>
    </source>
</evidence>
<dbReference type="EMBL" id="CP039349">
    <property type="protein sequence ID" value="QCD93231.1"/>
    <property type="molecule type" value="Genomic_DNA"/>
</dbReference>
<keyword evidence="2" id="KW-1185">Reference proteome</keyword>
<gene>
    <name evidence="1" type="ORF">DEO72_LG5g1303</name>
</gene>
<proteinExistence type="predicted"/>
<organism evidence="1 2">
    <name type="scientific">Vigna unguiculata</name>
    <name type="common">Cowpea</name>
    <dbReference type="NCBI Taxonomy" id="3917"/>
    <lineage>
        <taxon>Eukaryota</taxon>
        <taxon>Viridiplantae</taxon>
        <taxon>Streptophyta</taxon>
        <taxon>Embryophyta</taxon>
        <taxon>Tracheophyta</taxon>
        <taxon>Spermatophyta</taxon>
        <taxon>Magnoliopsida</taxon>
        <taxon>eudicotyledons</taxon>
        <taxon>Gunneridae</taxon>
        <taxon>Pentapetalae</taxon>
        <taxon>rosids</taxon>
        <taxon>fabids</taxon>
        <taxon>Fabales</taxon>
        <taxon>Fabaceae</taxon>
        <taxon>Papilionoideae</taxon>
        <taxon>50 kb inversion clade</taxon>
        <taxon>NPAAA clade</taxon>
        <taxon>indigoferoid/millettioid clade</taxon>
        <taxon>Phaseoleae</taxon>
        <taxon>Vigna</taxon>
    </lineage>
</organism>
<reference evidence="1 2" key="1">
    <citation type="submission" date="2019-04" db="EMBL/GenBank/DDBJ databases">
        <title>An improved genome assembly and genetic linkage map for asparagus bean, Vigna unguiculata ssp. sesquipedialis.</title>
        <authorList>
            <person name="Xia Q."/>
            <person name="Zhang R."/>
            <person name="Dong Y."/>
        </authorList>
    </citation>
    <scope>NUCLEOTIDE SEQUENCE [LARGE SCALE GENOMIC DNA]</scope>
    <source>
        <tissue evidence="1">Leaf</tissue>
    </source>
</reference>
<dbReference type="Proteomes" id="UP000501690">
    <property type="component" value="Linkage Group LG5"/>
</dbReference>
<sequence>MSSSSDIVSLSSSSSVSVQFGGSVGRRFEEESTSPMCVVGRIPMETLTEVREVPPEEITKSNWPAKAGYDWVATDVRNQSSLFQWSLKLTGTWCICVGHMAQAGKKNLTLFQALRKEKAVKAKAAGNTRVELPARPDKGKDVKKVRTALLGQGSLSGAKGPEAGLIEFQETAIRKDIAINLPEIVINSIDSMEPDHLVRTMVEFGSKALIWSRRVVVRAPCIEEQVQGSKLGWCKAAGRTGEGKREKGCKLEFPVAVVEKRNHLER</sequence>
<protein>
    <submittedName>
        <fullName evidence="1">Uncharacterized protein</fullName>
    </submittedName>
</protein>